<comment type="catalytic activity">
    <reaction evidence="9">
        <text>N(6)-[(R)-dihydrolipoyl]-L-lysyl-[protein] + 2-methylpropanoyl-CoA = N(6)-[(R)-S(8)-2-methylpropanoyldihydrolipoyl]-L-lysyl-[protein] + CoA</text>
        <dbReference type="Rhea" id="RHEA:18865"/>
        <dbReference type="Rhea" id="RHEA-COMP:10475"/>
        <dbReference type="Rhea" id="RHEA-COMP:10497"/>
        <dbReference type="ChEBI" id="CHEBI:57287"/>
        <dbReference type="ChEBI" id="CHEBI:57338"/>
        <dbReference type="ChEBI" id="CHEBI:83100"/>
        <dbReference type="ChEBI" id="CHEBI:83142"/>
        <dbReference type="EC" id="2.3.1.168"/>
    </reaction>
    <physiologicalReaction direction="left-to-right" evidence="9">
        <dbReference type="Rhea" id="RHEA:18866"/>
    </physiologicalReaction>
</comment>
<evidence type="ECO:0000256" key="7">
    <source>
        <dbReference type="ARBA" id="ARBA00023128"/>
    </source>
</evidence>
<dbReference type="FunFam" id="2.40.50.100:FF:000013">
    <property type="entry name" value="Dihydrolipoamide acetyltransferase component of pyruvate dehydrogenase complex"/>
    <property type="match status" value="1"/>
</dbReference>
<dbReference type="EMBL" id="KK107019">
    <property type="protein sequence ID" value="EZA62759.1"/>
    <property type="molecule type" value="Genomic_DNA"/>
</dbReference>
<keyword evidence="4 10" id="KW-0808">Transferase</keyword>
<dbReference type="SUPFAM" id="SSF47005">
    <property type="entry name" value="Peripheral subunit-binding domain of 2-oxo acid dehydrogenase complex"/>
    <property type="match status" value="1"/>
</dbReference>
<evidence type="ECO:0000256" key="5">
    <source>
        <dbReference type="ARBA" id="ARBA00022823"/>
    </source>
</evidence>
<dbReference type="InterPro" id="IPR050743">
    <property type="entry name" value="2-oxoacid_DH_E2_comp"/>
</dbReference>
<evidence type="ECO:0000256" key="4">
    <source>
        <dbReference type="ARBA" id="ARBA00022679"/>
    </source>
</evidence>
<dbReference type="CDD" id="cd06849">
    <property type="entry name" value="lipoyl_domain"/>
    <property type="match status" value="1"/>
</dbReference>
<keyword evidence="8 10" id="KW-0012">Acyltransferase</keyword>
<dbReference type="GO" id="GO:0005759">
    <property type="term" value="C:mitochondrial matrix"/>
    <property type="evidence" value="ECO:0007669"/>
    <property type="project" value="UniProtKB-SubCell"/>
</dbReference>
<dbReference type="Pfam" id="PF00198">
    <property type="entry name" value="2-oxoacid_dh"/>
    <property type="match status" value="1"/>
</dbReference>
<dbReference type="SUPFAM" id="SSF52777">
    <property type="entry name" value="CoA-dependent acyltransferases"/>
    <property type="match status" value="1"/>
</dbReference>
<dbReference type="GO" id="GO:0005829">
    <property type="term" value="C:cytosol"/>
    <property type="evidence" value="ECO:0007669"/>
    <property type="project" value="UniProtKB-ARBA"/>
</dbReference>
<dbReference type="PROSITE" id="PS00189">
    <property type="entry name" value="LIPOYL"/>
    <property type="match status" value="1"/>
</dbReference>
<dbReference type="FunFam" id="4.10.320.10:FF:000002">
    <property type="entry name" value="Dihydrolipoamide acetyltransferase component of pyruvate dehydrogenase complex"/>
    <property type="match status" value="1"/>
</dbReference>
<dbReference type="PROSITE" id="PS50968">
    <property type="entry name" value="BIOTINYL_LIPOYL"/>
    <property type="match status" value="1"/>
</dbReference>
<evidence type="ECO:0000256" key="10">
    <source>
        <dbReference type="RuleBase" id="RU003423"/>
    </source>
</evidence>
<dbReference type="Pfam" id="PF00364">
    <property type="entry name" value="Biotin_lipoyl"/>
    <property type="match status" value="1"/>
</dbReference>
<dbReference type="PANTHER" id="PTHR43178">
    <property type="entry name" value="DIHYDROLIPOAMIDE ACETYLTRANSFERASE COMPONENT OF PYRUVATE DEHYDROGENASE COMPLEX"/>
    <property type="match status" value="1"/>
</dbReference>
<dbReference type="FunFam" id="3.30.559.10:FF:000007">
    <property type="entry name" value="Dihydrolipoamide acetyltransferase component of pyruvate dehydrogenase complex"/>
    <property type="match status" value="1"/>
</dbReference>
<dbReference type="Proteomes" id="UP000053097">
    <property type="component" value="Unassembled WGS sequence"/>
</dbReference>
<dbReference type="STRING" id="2015173.A0A026X5M8"/>
<dbReference type="PROSITE" id="PS51826">
    <property type="entry name" value="PSBD"/>
    <property type="match status" value="1"/>
</dbReference>
<dbReference type="PANTHER" id="PTHR43178:SF5">
    <property type="entry name" value="LIPOAMIDE ACYLTRANSFERASE COMPONENT OF BRANCHED-CHAIN ALPHA-KETO ACID DEHYDROGENASE COMPLEX, MITOCHONDRIAL"/>
    <property type="match status" value="1"/>
</dbReference>
<evidence type="ECO:0000259" key="13">
    <source>
        <dbReference type="PROSITE" id="PS51826"/>
    </source>
</evidence>
<evidence type="ECO:0000313" key="14">
    <source>
        <dbReference type="EMBL" id="EZA62759.1"/>
    </source>
</evidence>
<evidence type="ECO:0000256" key="6">
    <source>
        <dbReference type="ARBA" id="ARBA00022946"/>
    </source>
</evidence>
<feature type="domain" description="Peripheral subunit-binding (PSBD)" evidence="13">
    <location>
        <begin position="158"/>
        <end position="195"/>
    </location>
</feature>
<dbReference type="SUPFAM" id="SSF51230">
    <property type="entry name" value="Single hybrid motif"/>
    <property type="match status" value="1"/>
</dbReference>
<dbReference type="InterPro" id="IPR023213">
    <property type="entry name" value="CAT-like_dom_sf"/>
</dbReference>
<dbReference type="InterPro" id="IPR003016">
    <property type="entry name" value="2-oxoA_DH_lipoyl-BS"/>
</dbReference>
<organism evidence="14 15">
    <name type="scientific">Ooceraea biroi</name>
    <name type="common">Clonal raider ant</name>
    <name type="synonym">Cerapachys biroi</name>
    <dbReference type="NCBI Taxonomy" id="2015173"/>
    <lineage>
        <taxon>Eukaryota</taxon>
        <taxon>Metazoa</taxon>
        <taxon>Ecdysozoa</taxon>
        <taxon>Arthropoda</taxon>
        <taxon>Hexapoda</taxon>
        <taxon>Insecta</taxon>
        <taxon>Pterygota</taxon>
        <taxon>Neoptera</taxon>
        <taxon>Endopterygota</taxon>
        <taxon>Hymenoptera</taxon>
        <taxon>Apocrita</taxon>
        <taxon>Aculeata</taxon>
        <taxon>Formicoidea</taxon>
        <taxon>Formicidae</taxon>
        <taxon>Dorylinae</taxon>
        <taxon>Ooceraea</taxon>
    </lineage>
</organism>
<protein>
    <recommendedName>
        <fullName evidence="10">Dihydrolipoamide acetyltransferase component of pyruvate dehydrogenase complex</fullName>
        <ecNumber evidence="10">2.3.1.-</ecNumber>
    </recommendedName>
</protein>
<keyword evidence="15" id="KW-1185">Reference proteome</keyword>
<dbReference type="InterPro" id="IPR004167">
    <property type="entry name" value="PSBD"/>
</dbReference>
<comment type="cofactor">
    <cofactor evidence="1 10">
        <name>(R)-lipoate</name>
        <dbReference type="ChEBI" id="CHEBI:83088"/>
    </cofactor>
</comment>
<dbReference type="OMA" id="MPFCIKA"/>
<keyword evidence="5 10" id="KW-0450">Lipoyl</keyword>
<dbReference type="InterPro" id="IPR036625">
    <property type="entry name" value="E3-bd_dom_sf"/>
</dbReference>
<dbReference type="OrthoDB" id="202158at2759"/>
<dbReference type="EC" id="2.3.1.-" evidence="10"/>
<reference evidence="14 15" key="1">
    <citation type="journal article" date="2014" name="Curr. Biol.">
        <title>The genome of the clonal raider ant Cerapachys biroi.</title>
        <authorList>
            <person name="Oxley P.R."/>
            <person name="Ji L."/>
            <person name="Fetter-Pruneda I."/>
            <person name="McKenzie S.K."/>
            <person name="Li C."/>
            <person name="Hu H."/>
            <person name="Zhang G."/>
            <person name="Kronauer D.J."/>
        </authorList>
    </citation>
    <scope>NUCLEOTIDE SEQUENCE [LARGE SCALE GENOMIC DNA]</scope>
</reference>
<dbReference type="GO" id="GO:0031405">
    <property type="term" value="F:lipoic acid binding"/>
    <property type="evidence" value="ECO:0007669"/>
    <property type="project" value="TreeGrafter"/>
</dbReference>
<dbReference type="Gene3D" id="4.10.320.10">
    <property type="entry name" value="E3-binding domain"/>
    <property type="match status" value="1"/>
</dbReference>
<dbReference type="AlphaFoldDB" id="A0A026X5M8"/>
<evidence type="ECO:0000256" key="1">
    <source>
        <dbReference type="ARBA" id="ARBA00001938"/>
    </source>
</evidence>
<accession>A0A026X5M8</accession>
<keyword evidence="7" id="KW-0496">Mitochondrion</keyword>
<dbReference type="Pfam" id="PF02817">
    <property type="entry name" value="E3_binding"/>
    <property type="match status" value="1"/>
</dbReference>
<evidence type="ECO:0000259" key="12">
    <source>
        <dbReference type="PROSITE" id="PS50968"/>
    </source>
</evidence>
<dbReference type="InterPro" id="IPR000089">
    <property type="entry name" value="Biotin_lipoyl"/>
</dbReference>
<feature type="domain" description="Lipoyl-binding" evidence="12">
    <location>
        <begin position="35"/>
        <end position="110"/>
    </location>
</feature>
<evidence type="ECO:0000256" key="8">
    <source>
        <dbReference type="ARBA" id="ARBA00023315"/>
    </source>
</evidence>
<proteinExistence type="inferred from homology"/>
<dbReference type="GO" id="GO:0043754">
    <property type="term" value="F:dihydrolipoamide branched chain acyltransferase activity"/>
    <property type="evidence" value="ECO:0007669"/>
    <property type="project" value="UniProtKB-EC"/>
</dbReference>
<gene>
    <name evidence="14" type="ORF">X777_07575</name>
</gene>
<name>A0A026X5M8_OOCBI</name>
<dbReference type="InterPro" id="IPR011053">
    <property type="entry name" value="Single_hybrid_motif"/>
</dbReference>
<comment type="similarity">
    <text evidence="3 10">Belongs to the 2-oxoacid dehydrogenase family.</text>
</comment>
<evidence type="ECO:0000313" key="15">
    <source>
        <dbReference type="Proteomes" id="UP000053097"/>
    </source>
</evidence>
<evidence type="ECO:0000256" key="3">
    <source>
        <dbReference type="ARBA" id="ARBA00007317"/>
    </source>
</evidence>
<feature type="region of interest" description="Disordered" evidence="11">
    <location>
        <begin position="116"/>
        <end position="144"/>
    </location>
</feature>
<dbReference type="GO" id="GO:0016407">
    <property type="term" value="F:acetyltransferase activity"/>
    <property type="evidence" value="ECO:0007669"/>
    <property type="project" value="TreeGrafter"/>
</dbReference>
<dbReference type="Gene3D" id="2.40.50.100">
    <property type="match status" value="1"/>
</dbReference>
<evidence type="ECO:0000256" key="9">
    <source>
        <dbReference type="ARBA" id="ARBA00051775"/>
    </source>
</evidence>
<evidence type="ECO:0000256" key="2">
    <source>
        <dbReference type="ARBA" id="ARBA00004305"/>
    </source>
</evidence>
<dbReference type="InterPro" id="IPR001078">
    <property type="entry name" value="2-oxoacid_DH_actylTfrase"/>
</dbReference>
<keyword evidence="6" id="KW-0809">Transit peptide</keyword>
<dbReference type="Gene3D" id="3.30.559.10">
    <property type="entry name" value="Chloramphenicol acetyltransferase-like domain"/>
    <property type="match status" value="1"/>
</dbReference>
<evidence type="ECO:0000256" key="11">
    <source>
        <dbReference type="SAM" id="MobiDB-lite"/>
    </source>
</evidence>
<sequence>MALSWRLLATARLVERSRDSICRFVSISSIRFGKVVPFKLSDIGEGIRDVSIKEWFVKPGDRVRQFDEICEVQSDKASVAITSRYDGVIKTLHFKVDDVAMIGAALLDIEIEDDAEDTASDTSTSESRDQQSTSNSNEEKKATDIEIESSLQNIEKVLATPAVRKIATENNIRLTDVKPTGKGGRVLKEDVLAHLQKISAPSQVKEQIPTQPNITGKTVELKGYTRHMWKTMTKSLSIPHFVYSDECNVDQVMSYRNEVKDSLKDRGVAMTLMPFFVKAASRALEQFPELNAWLDEEGQTLRVMDNHNIGIAMDTADGLVVPNIKNVQNLDIYAIAKELNRLQELGRRASLPLNDLSGTTFSLSNIGVIGGTYMKPVILPPQVIIGAFGRARMIPQFNEHKSVVPMNMMPVSWSADHRVLDGVTVAKFSNLWKYYVENPIHMLIGA</sequence>
<comment type="subcellular location">
    <subcellularLocation>
        <location evidence="2">Mitochondrion matrix</location>
    </subcellularLocation>
</comment>